<dbReference type="AlphaFoldDB" id="A0A367Z141"/>
<gene>
    <name evidence="3" type="ORF">DT076_00090</name>
</gene>
<dbReference type="PANTHER" id="PTHR42924">
    <property type="entry name" value="EXONUCLEASE"/>
    <property type="match status" value="1"/>
</dbReference>
<dbReference type="GO" id="GO:0004534">
    <property type="term" value="F:5'-3' RNA exonuclease activity"/>
    <property type="evidence" value="ECO:0007669"/>
    <property type="project" value="TreeGrafter"/>
</dbReference>
<sequence length="293" mass="31491">MIIDLHTHSSVSDGTDSPAGLVTKAAQQGLDVLALTDHDTFDGLDEAERTAAEVGIVLLRGIEMSTQRDGHSVHLLGYGPREDDPALVAELTRVRAGRDDRLGPLLDRLAELGMPLTEAQVLLHVGQSPSIGRPHVADAMVAAGYVADRAEAFDRFLADGGPAHVPRYATPLETAIALLRGAGAVTVIAHPWGREREQQLPAEVLVELAGQGLDGIEVDHFDHRPDQRERLHALADRAGLLVTGSSDHHGLGKVDHELARHTTAPEVYAEIRRRMAERRRAGPGVDRPPAQAV</sequence>
<feature type="domain" description="Polymerase/histidinol phosphatase N-terminal" evidence="2">
    <location>
        <begin position="3"/>
        <end position="68"/>
    </location>
</feature>
<evidence type="ECO:0000313" key="4">
    <source>
        <dbReference type="Proteomes" id="UP000252770"/>
    </source>
</evidence>
<comment type="caution">
    <text evidence="3">The sequence shown here is derived from an EMBL/GenBank/DDBJ whole genome shotgun (WGS) entry which is preliminary data.</text>
</comment>
<reference evidence="3 4" key="1">
    <citation type="submission" date="2018-07" db="EMBL/GenBank/DDBJ databases">
        <title>Desertimonas flava gen. nov. sp. nov.</title>
        <authorList>
            <person name="Liu S."/>
        </authorList>
    </citation>
    <scope>NUCLEOTIDE SEQUENCE [LARGE SCALE GENOMIC DNA]</scope>
    <source>
        <strain evidence="3 4">16Sb5-5</strain>
    </source>
</reference>
<evidence type="ECO:0000313" key="3">
    <source>
        <dbReference type="EMBL" id="RCK70931.1"/>
    </source>
</evidence>
<dbReference type="InterPro" id="IPR003141">
    <property type="entry name" value="Pol/His_phosphatase_N"/>
</dbReference>
<accession>A0A367Z141</accession>
<proteinExistence type="predicted"/>
<protein>
    <submittedName>
        <fullName evidence="3">PHP domain-containing protein</fullName>
    </submittedName>
</protein>
<dbReference type="Gene3D" id="3.20.20.140">
    <property type="entry name" value="Metal-dependent hydrolases"/>
    <property type="match status" value="1"/>
</dbReference>
<dbReference type="InterPro" id="IPR052018">
    <property type="entry name" value="PHP_domain"/>
</dbReference>
<organism evidence="3 4">
    <name type="scientific">Desertihabitans brevis</name>
    <dbReference type="NCBI Taxonomy" id="2268447"/>
    <lineage>
        <taxon>Bacteria</taxon>
        <taxon>Bacillati</taxon>
        <taxon>Actinomycetota</taxon>
        <taxon>Actinomycetes</taxon>
        <taxon>Propionibacteriales</taxon>
        <taxon>Propionibacteriaceae</taxon>
        <taxon>Desertihabitans</taxon>
    </lineage>
</organism>
<dbReference type="Gene3D" id="1.10.150.650">
    <property type="match status" value="1"/>
</dbReference>
<dbReference type="GO" id="GO:0035312">
    <property type="term" value="F:5'-3' DNA exonuclease activity"/>
    <property type="evidence" value="ECO:0007669"/>
    <property type="project" value="TreeGrafter"/>
</dbReference>
<evidence type="ECO:0000256" key="1">
    <source>
        <dbReference type="SAM" id="MobiDB-lite"/>
    </source>
</evidence>
<dbReference type="SMART" id="SM00481">
    <property type="entry name" value="POLIIIAc"/>
    <property type="match status" value="1"/>
</dbReference>
<dbReference type="Pfam" id="PF02811">
    <property type="entry name" value="PHP"/>
    <property type="match status" value="1"/>
</dbReference>
<dbReference type="InterPro" id="IPR016195">
    <property type="entry name" value="Pol/histidinol_Pase-like"/>
</dbReference>
<name>A0A367Z141_9ACTN</name>
<dbReference type="EMBL" id="QOUI01000001">
    <property type="protein sequence ID" value="RCK70931.1"/>
    <property type="molecule type" value="Genomic_DNA"/>
</dbReference>
<dbReference type="Proteomes" id="UP000252770">
    <property type="component" value="Unassembled WGS sequence"/>
</dbReference>
<dbReference type="InterPro" id="IPR004013">
    <property type="entry name" value="PHP_dom"/>
</dbReference>
<dbReference type="CDD" id="cd07438">
    <property type="entry name" value="PHP_HisPPase_AMP"/>
    <property type="match status" value="1"/>
</dbReference>
<evidence type="ECO:0000259" key="2">
    <source>
        <dbReference type="SMART" id="SM00481"/>
    </source>
</evidence>
<dbReference type="RefSeq" id="WP_114124634.1">
    <property type="nucleotide sequence ID" value="NZ_QOUI01000001.1"/>
</dbReference>
<keyword evidence="4" id="KW-1185">Reference proteome</keyword>
<dbReference type="PANTHER" id="PTHR42924:SF3">
    <property type="entry name" value="POLYMERASE_HISTIDINOL PHOSPHATASE N-TERMINAL DOMAIN-CONTAINING PROTEIN"/>
    <property type="match status" value="1"/>
</dbReference>
<feature type="region of interest" description="Disordered" evidence="1">
    <location>
        <begin position="1"/>
        <end position="20"/>
    </location>
</feature>
<dbReference type="SUPFAM" id="SSF89550">
    <property type="entry name" value="PHP domain-like"/>
    <property type="match status" value="1"/>
</dbReference>